<comment type="caution">
    <text evidence="1">The sequence shown here is derived from an EMBL/GenBank/DDBJ whole genome shotgun (WGS) entry which is preliminary data.</text>
</comment>
<accession>A0ABY1Q1Z5</accession>
<evidence type="ECO:0000313" key="1">
    <source>
        <dbReference type="EMBL" id="SMP56773.1"/>
    </source>
</evidence>
<keyword evidence="2" id="KW-1185">Reference proteome</keyword>
<protein>
    <submittedName>
        <fullName evidence="1">Uncharacterized protein</fullName>
    </submittedName>
</protein>
<name>A0ABY1Q1Z5_9BACT</name>
<reference evidence="1 2" key="1">
    <citation type="submission" date="2017-05" db="EMBL/GenBank/DDBJ databases">
        <authorList>
            <person name="Varghese N."/>
            <person name="Submissions S."/>
        </authorList>
    </citation>
    <scope>NUCLEOTIDE SEQUENCE [LARGE SCALE GENOMIC DNA]</scope>
    <source>
        <strain evidence="1 2">DSM 25457</strain>
    </source>
</reference>
<sequence>MVDEDAELPSEAFQTAQLDSFFEVGLSDLFQLNINPLLGIMT</sequence>
<proteinExistence type="predicted"/>
<evidence type="ECO:0000313" key="2">
    <source>
        <dbReference type="Proteomes" id="UP001158067"/>
    </source>
</evidence>
<dbReference type="Proteomes" id="UP001158067">
    <property type="component" value="Unassembled WGS sequence"/>
</dbReference>
<organism evidence="1 2">
    <name type="scientific">Neorhodopirellula lusitana</name>
    <dbReference type="NCBI Taxonomy" id="445327"/>
    <lineage>
        <taxon>Bacteria</taxon>
        <taxon>Pseudomonadati</taxon>
        <taxon>Planctomycetota</taxon>
        <taxon>Planctomycetia</taxon>
        <taxon>Pirellulales</taxon>
        <taxon>Pirellulaceae</taxon>
        <taxon>Neorhodopirellula</taxon>
    </lineage>
</organism>
<gene>
    <name evidence="1" type="ORF">SAMN06265222_105204</name>
</gene>
<dbReference type="EMBL" id="FXUG01000005">
    <property type="protein sequence ID" value="SMP56773.1"/>
    <property type="molecule type" value="Genomic_DNA"/>
</dbReference>